<accession>A0AA90T8V3</accession>
<comment type="caution">
    <text evidence="2">The sequence shown here is derived from an EMBL/GenBank/DDBJ whole genome shotgun (WGS) entry which is preliminary data.</text>
</comment>
<dbReference type="Proteomes" id="UP001240777">
    <property type="component" value="Unassembled WGS sequence"/>
</dbReference>
<keyword evidence="4" id="KW-1185">Reference proteome</keyword>
<reference evidence="1" key="2">
    <citation type="submission" date="2023-07" db="EMBL/GenBank/DDBJ databases">
        <authorList>
            <person name="Aydin F."/>
            <person name="Tarhane S."/>
            <person name="Saticioglu I.B."/>
            <person name="Karakaya E."/>
            <person name="Abay S."/>
            <person name="Guran O."/>
            <person name="Bozkurt E."/>
            <person name="Uzum N."/>
            <person name="Olgun K."/>
            <person name="Jablonski D."/>
        </authorList>
    </citation>
    <scope>NUCLEOTIDE SEQUENCE</scope>
    <source>
        <strain evidence="1">Faydin-H75</strain>
    </source>
</reference>
<organism evidence="2 3">
    <name type="scientific">Helicobacter cappadocius</name>
    <dbReference type="NCBI Taxonomy" id="3063998"/>
    <lineage>
        <taxon>Bacteria</taxon>
        <taxon>Pseudomonadati</taxon>
        <taxon>Campylobacterota</taxon>
        <taxon>Epsilonproteobacteria</taxon>
        <taxon>Campylobacterales</taxon>
        <taxon>Helicobacteraceae</taxon>
        <taxon>Helicobacter</taxon>
    </lineage>
</organism>
<gene>
    <name evidence="1" type="ORF">Q5I04_00045</name>
    <name evidence="2" type="ORF">Q5I06_00045</name>
</gene>
<reference evidence="1 3" key="3">
    <citation type="journal article" date="2024" name="Syst. Appl. Microbiol.">
        <title>Helicobacter cappadocius sp. nov., from lizards: The first psychrotrophic Helicobacter species.</title>
        <authorList>
            <person name="Aydin F."/>
            <person name="Tarhane S."/>
            <person name="Karakaya E."/>
            <person name="Abay S."/>
            <person name="Kayman T."/>
            <person name="Guran O."/>
            <person name="Bozkurt E."/>
            <person name="Uzum N."/>
            <person name="Avci A."/>
            <person name="Olgun K."/>
            <person name="Jablonski D."/>
            <person name="Guran C."/>
            <person name="Burcin Saticioglu I."/>
        </authorList>
    </citation>
    <scope>NUCLEOTIDE SEQUENCE [LARGE SCALE GENOMIC DNA]</scope>
    <source>
        <strain evidence="1">Faydin-H75</strain>
        <strain evidence="3">faydin-H76</strain>
    </source>
</reference>
<reference evidence="2 4" key="1">
    <citation type="submission" date="2023-07" db="EMBL/GenBank/DDBJ databases">
        <title>Unpublished Manusciprt.</title>
        <authorList>
            <person name="Aydin F."/>
            <person name="Tarhane S."/>
            <person name="Saticioglu I.B."/>
            <person name="Karakaya E."/>
            <person name="Abay S."/>
            <person name="Guran O."/>
            <person name="Bozkurt E."/>
            <person name="Uzum N."/>
            <person name="Olgun K."/>
            <person name="Jablonski D."/>
        </authorList>
    </citation>
    <scope>NUCLEOTIDE SEQUENCE</scope>
    <source>
        <strain evidence="4">faydin-H75</strain>
        <strain evidence="2">Faydin-H76</strain>
    </source>
</reference>
<protein>
    <submittedName>
        <fullName evidence="2">Major outer membrane protein</fullName>
    </submittedName>
</protein>
<sequence length="469" mass="50867">MKKISITIFGLGLGLSVLQGSSLKEALENADIKGFAFGRYTMMGGNDGAGQRYQFRTKVDLISGEINGYSLTGGIFFSQGSGTPDSGNNTDNDIQGSRGVRTDMSGSDVFNINNLYINKKFSITKTSVQLGQMDIVSPFTDKSVDRGIGAFVQNSDIKGLKFSLSGYDTWMTDDIYVAAQASKIKNDSKKGAGIGNNLFIAGVDGNYDLDEGSLHHLNFKLYDLWAHHLIDYMIFGELGYKYTFAEHVYVKFMGQIAASGVNKVAGFQSKSLYLSGYFDNKVSAESLPSKPAQELANNRGLYNLQASMEIHKFYLEVGFAGSFGDGYGALLDNVGGFNTAGKVWNGSQGHGADGFGFLGSGATKNTSINALYAQMDYKIGSFILSIDGAWISGKNNYPLLSSGSHTLGRDYRGKVAGYPDKRTMDASFVEITPSIAYKVGKKITAQIYYGSVFGDISLNRTRLQITYNF</sequence>
<dbReference type="InterPro" id="IPR008439">
    <property type="entry name" value="Campylo_MOMP"/>
</dbReference>
<evidence type="ECO:0000313" key="2">
    <source>
        <dbReference type="EMBL" id="MDP2538177.1"/>
    </source>
</evidence>
<proteinExistence type="predicted"/>
<dbReference type="Pfam" id="PF05538">
    <property type="entry name" value="Campylo_MOMP"/>
    <property type="match status" value="1"/>
</dbReference>
<dbReference type="Proteomes" id="UP001177258">
    <property type="component" value="Unassembled WGS sequence"/>
</dbReference>
<dbReference type="EMBL" id="JAUPEV010000001">
    <property type="protein sequence ID" value="MDO7252310.1"/>
    <property type="molecule type" value="Genomic_DNA"/>
</dbReference>
<evidence type="ECO:0000313" key="3">
    <source>
        <dbReference type="Proteomes" id="UP001177258"/>
    </source>
</evidence>
<dbReference type="RefSeq" id="WP_305516155.1">
    <property type="nucleotide sequence ID" value="NZ_JAUPEV010000001.1"/>
</dbReference>
<evidence type="ECO:0000313" key="4">
    <source>
        <dbReference type="Proteomes" id="UP001240777"/>
    </source>
</evidence>
<evidence type="ECO:0000313" key="1">
    <source>
        <dbReference type="EMBL" id="MDO7252310.1"/>
    </source>
</evidence>
<dbReference type="AlphaFoldDB" id="A0AA90T8V3"/>
<name>A0AA90T8V3_9HELI</name>
<dbReference type="EMBL" id="JAUYZK010000001">
    <property type="protein sequence ID" value="MDP2538177.1"/>
    <property type="molecule type" value="Genomic_DNA"/>
</dbReference>